<comment type="caution">
    <text evidence="10">The sequence shown here is derived from an EMBL/GenBank/DDBJ whole genome shotgun (WGS) entry which is preliminary data.</text>
</comment>
<feature type="transmembrane region" description="Helical" evidence="8">
    <location>
        <begin position="296"/>
        <end position="320"/>
    </location>
</feature>
<organism evidence="10 11">
    <name type="scientific">Oculimacula yallundae</name>
    <dbReference type="NCBI Taxonomy" id="86028"/>
    <lineage>
        <taxon>Eukaryota</taxon>
        <taxon>Fungi</taxon>
        <taxon>Dikarya</taxon>
        <taxon>Ascomycota</taxon>
        <taxon>Pezizomycotina</taxon>
        <taxon>Leotiomycetes</taxon>
        <taxon>Helotiales</taxon>
        <taxon>Ploettnerulaceae</taxon>
        <taxon>Oculimacula</taxon>
    </lineage>
</organism>
<feature type="transmembrane region" description="Helical" evidence="8">
    <location>
        <begin position="443"/>
        <end position="463"/>
    </location>
</feature>
<evidence type="ECO:0000256" key="1">
    <source>
        <dbReference type="ARBA" id="ARBA00004141"/>
    </source>
</evidence>
<comment type="similarity">
    <text evidence="2">Belongs to the major facilitator superfamily. Vesicular transporter family.</text>
</comment>
<dbReference type="InterPro" id="IPR020846">
    <property type="entry name" value="MFS_dom"/>
</dbReference>
<protein>
    <recommendedName>
        <fullName evidence="9">Major facilitator superfamily (MFS) profile domain-containing protein</fullName>
    </recommendedName>
</protein>
<feature type="transmembrane region" description="Helical" evidence="8">
    <location>
        <begin position="149"/>
        <end position="171"/>
    </location>
</feature>
<feature type="transmembrane region" description="Helical" evidence="8">
    <location>
        <begin position="90"/>
        <end position="108"/>
    </location>
</feature>
<evidence type="ECO:0000313" key="11">
    <source>
        <dbReference type="Proteomes" id="UP001595075"/>
    </source>
</evidence>
<dbReference type="Gene3D" id="1.20.1250.20">
    <property type="entry name" value="MFS general substrate transporter like domains"/>
    <property type="match status" value="2"/>
</dbReference>
<feature type="compositionally biased region" description="Basic and acidic residues" evidence="7">
    <location>
        <begin position="206"/>
        <end position="228"/>
    </location>
</feature>
<evidence type="ECO:0000256" key="6">
    <source>
        <dbReference type="ARBA" id="ARBA00023136"/>
    </source>
</evidence>
<feature type="domain" description="Major facilitator superfamily (MFS) profile" evidence="9">
    <location>
        <begin position="18"/>
        <end position="469"/>
    </location>
</feature>
<feature type="transmembrane region" description="Helical" evidence="8">
    <location>
        <begin position="267"/>
        <end position="284"/>
    </location>
</feature>
<dbReference type="SUPFAM" id="SSF103473">
    <property type="entry name" value="MFS general substrate transporter"/>
    <property type="match status" value="1"/>
</dbReference>
<evidence type="ECO:0000256" key="4">
    <source>
        <dbReference type="ARBA" id="ARBA00022692"/>
    </source>
</evidence>
<evidence type="ECO:0000313" key="10">
    <source>
        <dbReference type="EMBL" id="KAL2073978.1"/>
    </source>
</evidence>
<dbReference type="Proteomes" id="UP001595075">
    <property type="component" value="Unassembled WGS sequence"/>
</dbReference>
<gene>
    <name evidence="10" type="ORF">VTL71DRAFT_7756</name>
</gene>
<feature type="transmembrane region" description="Helical" evidence="8">
    <location>
        <begin position="416"/>
        <end position="437"/>
    </location>
</feature>
<feature type="transmembrane region" description="Helical" evidence="8">
    <location>
        <begin position="177"/>
        <end position="198"/>
    </location>
</feature>
<dbReference type="InterPro" id="IPR036259">
    <property type="entry name" value="MFS_trans_sf"/>
</dbReference>
<dbReference type="PANTHER" id="PTHR23506">
    <property type="entry name" value="GH10249P"/>
    <property type="match status" value="1"/>
</dbReference>
<sequence>MSKPRAWGQSWRSSRTFILIAIIMALFTDVFLYGFIVPILPYMLEGRLGWDKSKTQSLTLALLSESALVGLIASPVVGHIADRTSHKKSLLLLSLGGAMVGSVALALARSSSILFISRGIQAAASNAIFVLGLATIADHIPSERMGQTMGLVTTAVSTGTSAGTMLAGVLLETIGYWPTWFTAFSLIAIDAVFRLLMIEKDRDEAKRRTRRDSENDPLLADHRSKSYDSVRSSRSSITTTRSAKSDHLHEEKSGLYFYIFLFQQRRFVGGVICYIVYSIIISSFDTTLPLHVRDAFNWGSLPAGLLFLALQGPGVLLGAITGNLKDRVGTRWPTAIAFLITAPSLLLMGMPGDERFSWFNAGDRGRIMYTICMTVIGCMIPLLNSVGTLEVTLSIESLQTDRPGIFGPHGGTSRAISIANMSWVLGIFIGPIVSGTLVEKFGYFAMSSILAALCTLSGLYAIFSLGPRPHDEIESD</sequence>
<evidence type="ECO:0000256" key="7">
    <source>
        <dbReference type="SAM" id="MobiDB-lite"/>
    </source>
</evidence>
<feature type="transmembrane region" description="Helical" evidence="8">
    <location>
        <begin position="120"/>
        <end position="137"/>
    </location>
</feature>
<dbReference type="InterPro" id="IPR001958">
    <property type="entry name" value="Tet-R_TetA/multi-R_MdtG-like"/>
</dbReference>
<dbReference type="PROSITE" id="PS50850">
    <property type="entry name" value="MFS"/>
    <property type="match status" value="1"/>
</dbReference>
<evidence type="ECO:0000256" key="2">
    <source>
        <dbReference type="ARBA" id="ARBA00006829"/>
    </source>
</evidence>
<accession>A0ABR4CW18</accession>
<name>A0ABR4CW18_9HELO</name>
<keyword evidence="4 8" id="KW-0812">Transmembrane</keyword>
<keyword evidence="6 8" id="KW-0472">Membrane</keyword>
<dbReference type="PANTHER" id="PTHR23506:SF35">
    <property type="entry name" value="MAJOR FACILITATOR SUPERFAMILY (MFS) PROFILE DOMAIN-CONTAINING PROTEIN-RELATED"/>
    <property type="match status" value="1"/>
</dbReference>
<comment type="subcellular location">
    <subcellularLocation>
        <location evidence="1">Membrane</location>
        <topology evidence="1">Multi-pass membrane protein</topology>
    </subcellularLocation>
</comment>
<feature type="transmembrane region" description="Helical" evidence="8">
    <location>
        <begin position="367"/>
        <end position="395"/>
    </location>
</feature>
<evidence type="ECO:0000256" key="5">
    <source>
        <dbReference type="ARBA" id="ARBA00022989"/>
    </source>
</evidence>
<keyword evidence="3" id="KW-0813">Transport</keyword>
<dbReference type="InterPro" id="IPR011701">
    <property type="entry name" value="MFS"/>
</dbReference>
<evidence type="ECO:0000256" key="8">
    <source>
        <dbReference type="SAM" id="Phobius"/>
    </source>
</evidence>
<feature type="region of interest" description="Disordered" evidence="7">
    <location>
        <begin position="206"/>
        <end position="235"/>
    </location>
</feature>
<feature type="transmembrane region" description="Helical" evidence="8">
    <location>
        <begin position="16"/>
        <end position="40"/>
    </location>
</feature>
<evidence type="ECO:0000259" key="9">
    <source>
        <dbReference type="PROSITE" id="PS50850"/>
    </source>
</evidence>
<reference evidence="10 11" key="1">
    <citation type="journal article" date="2024" name="Commun. Biol.">
        <title>Comparative genomic analysis of thermophilic fungi reveals convergent evolutionary adaptations and gene losses.</title>
        <authorList>
            <person name="Steindorff A.S."/>
            <person name="Aguilar-Pontes M.V."/>
            <person name="Robinson A.J."/>
            <person name="Andreopoulos B."/>
            <person name="LaButti K."/>
            <person name="Kuo A."/>
            <person name="Mondo S."/>
            <person name="Riley R."/>
            <person name="Otillar R."/>
            <person name="Haridas S."/>
            <person name="Lipzen A."/>
            <person name="Grimwood J."/>
            <person name="Schmutz J."/>
            <person name="Clum A."/>
            <person name="Reid I.D."/>
            <person name="Moisan M.C."/>
            <person name="Butler G."/>
            <person name="Nguyen T.T.M."/>
            <person name="Dewar K."/>
            <person name="Conant G."/>
            <person name="Drula E."/>
            <person name="Henrissat B."/>
            <person name="Hansel C."/>
            <person name="Singer S."/>
            <person name="Hutchinson M.I."/>
            <person name="de Vries R.P."/>
            <person name="Natvig D.O."/>
            <person name="Powell A.J."/>
            <person name="Tsang A."/>
            <person name="Grigoriev I.V."/>
        </authorList>
    </citation>
    <scope>NUCLEOTIDE SEQUENCE [LARGE SCALE GENOMIC DNA]</scope>
    <source>
        <strain evidence="10 11">CBS 494.80</strain>
    </source>
</reference>
<dbReference type="EMBL" id="JAZHXI010000002">
    <property type="protein sequence ID" value="KAL2073978.1"/>
    <property type="molecule type" value="Genomic_DNA"/>
</dbReference>
<dbReference type="Pfam" id="PF07690">
    <property type="entry name" value="MFS_1"/>
    <property type="match status" value="1"/>
</dbReference>
<feature type="transmembrane region" description="Helical" evidence="8">
    <location>
        <begin position="60"/>
        <end position="78"/>
    </location>
</feature>
<evidence type="ECO:0000256" key="3">
    <source>
        <dbReference type="ARBA" id="ARBA00022448"/>
    </source>
</evidence>
<keyword evidence="11" id="KW-1185">Reference proteome</keyword>
<feature type="transmembrane region" description="Helical" evidence="8">
    <location>
        <begin position="332"/>
        <end position="352"/>
    </location>
</feature>
<keyword evidence="5 8" id="KW-1133">Transmembrane helix</keyword>
<proteinExistence type="inferred from homology"/>
<dbReference type="PRINTS" id="PR01035">
    <property type="entry name" value="TCRTETA"/>
</dbReference>
<dbReference type="InterPro" id="IPR050930">
    <property type="entry name" value="MFS_Vesicular_Transporter"/>
</dbReference>